<comment type="caution">
    <text evidence="8">The sequence shown here is derived from an EMBL/GenBank/DDBJ whole genome shotgun (WGS) entry which is preliminary data.</text>
</comment>
<evidence type="ECO:0000256" key="3">
    <source>
        <dbReference type="ARBA" id="ARBA00023004"/>
    </source>
</evidence>
<feature type="transmembrane region" description="Helical" evidence="6">
    <location>
        <begin position="27"/>
        <end position="47"/>
    </location>
</feature>
<dbReference type="PANTHER" id="PTHR47197">
    <property type="entry name" value="PROTEIN NIRF"/>
    <property type="match status" value="1"/>
</dbReference>
<keyword evidence="6" id="KW-0812">Transmembrane</keyword>
<keyword evidence="9" id="KW-1185">Reference proteome</keyword>
<dbReference type="GO" id="GO:0020037">
    <property type="term" value="F:heme binding"/>
    <property type="evidence" value="ECO:0007669"/>
    <property type="project" value="InterPro"/>
</dbReference>
<protein>
    <submittedName>
        <fullName evidence="8">MtsA protein</fullName>
    </submittedName>
</protein>
<dbReference type="SUPFAM" id="SSF50974">
    <property type="entry name" value="Nitrous oxide reductase, N-terminal domain"/>
    <property type="match status" value="1"/>
</dbReference>
<keyword evidence="6" id="KW-1133">Transmembrane helix</keyword>
<dbReference type="GO" id="GO:0046872">
    <property type="term" value="F:metal ion binding"/>
    <property type="evidence" value="ECO:0007669"/>
    <property type="project" value="UniProtKB-KW"/>
</dbReference>
<reference evidence="8 9" key="1">
    <citation type="submission" date="2019-06" db="EMBL/GenBank/DDBJ databases">
        <authorList>
            <person name="Livingstone P."/>
            <person name="Whitworth D."/>
        </authorList>
    </citation>
    <scope>NUCLEOTIDE SEQUENCE [LARGE SCALE GENOMIC DNA]</scope>
    <source>
        <strain evidence="8 9">AM401</strain>
    </source>
</reference>
<dbReference type="InterPro" id="IPR051200">
    <property type="entry name" value="Host-pathogen_enzymatic-act"/>
</dbReference>
<evidence type="ECO:0000256" key="6">
    <source>
        <dbReference type="SAM" id="Phobius"/>
    </source>
</evidence>
<feature type="compositionally biased region" description="Low complexity" evidence="5">
    <location>
        <begin position="54"/>
        <end position="70"/>
    </location>
</feature>
<dbReference type="GO" id="GO:0009055">
    <property type="term" value="F:electron transfer activity"/>
    <property type="evidence" value="ECO:0007669"/>
    <property type="project" value="InterPro"/>
</dbReference>
<proteinExistence type="predicted"/>
<dbReference type="PANTHER" id="PTHR47197:SF3">
    <property type="entry name" value="DIHYDRO-HEME D1 DEHYDROGENASE"/>
    <property type="match status" value="1"/>
</dbReference>
<keyword evidence="6" id="KW-0472">Membrane</keyword>
<dbReference type="Proteomes" id="UP000315369">
    <property type="component" value="Unassembled WGS sequence"/>
</dbReference>
<dbReference type="EMBL" id="VIFM01000024">
    <property type="protein sequence ID" value="TQF16384.1"/>
    <property type="molecule type" value="Genomic_DNA"/>
</dbReference>
<dbReference type="InterPro" id="IPR009056">
    <property type="entry name" value="Cyt_c-like_dom"/>
</dbReference>
<accession>A0A540X6Q2</accession>
<name>A0A540X6Q2_9BACT</name>
<evidence type="ECO:0000256" key="4">
    <source>
        <dbReference type="PROSITE-ProRule" id="PRU00433"/>
    </source>
</evidence>
<dbReference type="OrthoDB" id="9772811at2"/>
<dbReference type="SUPFAM" id="SSF46626">
    <property type="entry name" value="Cytochrome c"/>
    <property type="match status" value="2"/>
</dbReference>
<feature type="domain" description="Cytochrome c" evidence="7">
    <location>
        <begin position="667"/>
        <end position="794"/>
    </location>
</feature>
<evidence type="ECO:0000313" key="9">
    <source>
        <dbReference type="Proteomes" id="UP000315369"/>
    </source>
</evidence>
<dbReference type="InterPro" id="IPR011045">
    <property type="entry name" value="N2O_reductase_N"/>
</dbReference>
<evidence type="ECO:0000259" key="7">
    <source>
        <dbReference type="PROSITE" id="PS51007"/>
    </source>
</evidence>
<dbReference type="PROSITE" id="PS51007">
    <property type="entry name" value="CYTC"/>
    <property type="match status" value="1"/>
</dbReference>
<dbReference type="Gene3D" id="2.130.10.10">
    <property type="entry name" value="YVTN repeat-like/Quinoprotein amine dehydrogenase"/>
    <property type="match status" value="2"/>
</dbReference>
<evidence type="ECO:0000256" key="1">
    <source>
        <dbReference type="ARBA" id="ARBA00022617"/>
    </source>
</evidence>
<sequence>MASRERREDAFSRKAPGHDVTSAARKWAMLAVGVALWSAAGFVGYRLSTRGERTSAPPGSSAPPSSGTAPRLDSVGPRLTSNETSQPLSIQGARLVAGLRLSLGPPLSRELPLTVVDSAHAFARLPAGLALPEDLPQVVVEVRLVADGGAPVEGSAPLTLVNDSAFPDLMGMVASPDGRTLFVVSPPTDTVYSLDVGSGRVERLAVGDGPSALATWKDARGRSFLGVVHRFQPELRVFALDSESEPRVLPAPLGASGLEVDGARGVAFIAEQVRDTVRAVSLEDGRERWAAPVDPNPRALARWKDLLAVGSLQTGQLELLRQEDGARAFTVVPGPGVAIVGGNTERFRAQVMGGKAPRALVASQKLGRLFMASLGPNVGPNPQRMEVSNNSGVAVIDPARGDYVRHRGFGAGVTEGLALDEATELLYAADVGIGWVRVIDARALVSSDDTVARGAVLQKVSLTPPQDMPRIRPAGDFSTKGRAGEELHSGPRSLVLSPDGATLYVLNRFTREVAVVDVRDARKGRQGVVTRRLPVVVTRAQAKRRLGQVLYYADLGRTGITCDGCHIEGHTGGVFYEKTRPNRIYRSPTVLGSRDTPPFFTPASQHNLAETASFVGGRNRFHNPDPSPSEVEALTLYTSLMVTPPNPYRGEDGAPLESVTLPDGHVGRPARGRALFEGRGGCLACHPAPLYTLDQDARTRGQYLDVGTPVALPLRVEQQDLVVGAAPPSLVGTWDMWPLLTSATAGYAVKDGRLVVDTRFPLRTVLETAGPAHGDARAFSSEERDDVLAFLLTL</sequence>
<dbReference type="Gene3D" id="1.10.760.10">
    <property type="entry name" value="Cytochrome c-like domain"/>
    <property type="match status" value="1"/>
</dbReference>
<keyword evidence="3 4" id="KW-0408">Iron</keyword>
<dbReference type="InterPro" id="IPR015943">
    <property type="entry name" value="WD40/YVTN_repeat-like_dom_sf"/>
</dbReference>
<keyword evidence="1 4" id="KW-0349">Heme</keyword>
<dbReference type="AlphaFoldDB" id="A0A540X6Q2"/>
<evidence type="ECO:0000256" key="5">
    <source>
        <dbReference type="SAM" id="MobiDB-lite"/>
    </source>
</evidence>
<keyword evidence="2 4" id="KW-0479">Metal-binding</keyword>
<dbReference type="InterPro" id="IPR036909">
    <property type="entry name" value="Cyt_c-like_dom_sf"/>
</dbReference>
<gene>
    <name evidence="8" type="ORF">FJV41_08470</name>
</gene>
<organism evidence="8 9">
    <name type="scientific">Myxococcus llanfairpwllgwyngyllgogerychwyrndrobwllllantysiliogogogochensis</name>
    <dbReference type="NCBI Taxonomy" id="2590453"/>
    <lineage>
        <taxon>Bacteria</taxon>
        <taxon>Pseudomonadati</taxon>
        <taxon>Myxococcota</taxon>
        <taxon>Myxococcia</taxon>
        <taxon>Myxococcales</taxon>
        <taxon>Cystobacterineae</taxon>
        <taxon>Myxococcaceae</taxon>
        <taxon>Myxococcus</taxon>
    </lineage>
</organism>
<evidence type="ECO:0000256" key="2">
    <source>
        <dbReference type="ARBA" id="ARBA00022723"/>
    </source>
</evidence>
<evidence type="ECO:0000313" key="8">
    <source>
        <dbReference type="EMBL" id="TQF16384.1"/>
    </source>
</evidence>
<feature type="region of interest" description="Disordered" evidence="5">
    <location>
        <begin position="51"/>
        <end position="87"/>
    </location>
</feature>